<dbReference type="Proteomes" id="UP000001973">
    <property type="component" value="Chromosome"/>
</dbReference>
<dbReference type="KEGG" id="sco:SCO5408"/>
<dbReference type="InterPro" id="IPR016031">
    <property type="entry name" value="Trp_RNA-bd_attenuator-like_dom"/>
</dbReference>
<name>Q9L2B2_STRCO</name>
<dbReference type="PANTHER" id="PTHR38074">
    <property type="entry name" value="ALTERED INHERITANCE OF MITOCHONDRIA PROTEIN 24, MITOCHONDRIAL"/>
    <property type="match status" value="1"/>
</dbReference>
<reference evidence="1 2" key="1">
    <citation type="journal article" date="1996" name="Mol. Microbiol.">
        <title>A set of ordered cosmids and a detailed genetic and physical map for the 8 Mb Streptomyces coelicolor A3(2) chromosome.</title>
        <authorList>
            <person name="Redenbach M."/>
            <person name="Kieser H.M."/>
            <person name="Denapaite D."/>
            <person name="Eichner A."/>
            <person name="Cullum J."/>
            <person name="Kinashi H."/>
            <person name="Hopwood D.A."/>
        </authorList>
    </citation>
    <scope>NUCLEOTIDE SEQUENCE [LARGE SCALE GENOMIC DNA]</scope>
    <source>
        <strain evidence="2">ATCC BAA-471 / A3(2) / M145</strain>
    </source>
</reference>
<dbReference type="EMBL" id="AL645882">
    <property type="protein sequence ID" value="CAB70638.1"/>
    <property type="molecule type" value="Genomic_DNA"/>
</dbReference>
<dbReference type="AlphaFoldDB" id="Q9L2B2"/>
<dbReference type="Gene3D" id="3.60.160.10">
    <property type="entry name" value="Mitochondrial biogenesis AIM24"/>
    <property type="match status" value="1"/>
</dbReference>
<dbReference type="SUPFAM" id="SSF51219">
    <property type="entry name" value="TRAP-like"/>
    <property type="match status" value="1"/>
</dbReference>
<reference evidence="1 2" key="2">
    <citation type="journal article" date="2002" name="Nature">
        <title>Complete genome sequence of the model actinomycete Streptomyces coelicolor A3(2).</title>
        <authorList>
            <person name="Bentley S.D."/>
            <person name="Chater K.F."/>
            <person name="Cerdeno-Tarraga A.M."/>
            <person name="Challis G.L."/>
            <person name="Thomson N.R."/>
            <person name="James K.D."/>
            <person name="Harris D.E."/>
            <person name="Quail M.A."/>
            <person name="Kieser H."/>
            <person name="Harper D."/>
            <person name="Bateman A."/>
            <person name="Brown S."/>
            <person name="Chandra G."/>
            <person name="Chen C.W."/>
            <person name="Collins M."/>
            <person name="Cronin A."/>
            <person name="Fraser A."/>
            <person name="Goble A."/>
            <person name="Hidalgo J."/>
            <person name="Hornsby T."/>
            <person name="Howarth S."/>
            <person name="Huang C.H."/>
            <person name="Kieser T."/>
            <person name="Larke L."/>
            <person name="Murphy L."/>
            <person name="Oliver K."/>
            <person name="O'Neil S."/>
            <person name="Rabbinowitsch E."/>
            <person name="Rajandream M.A."/>
            <person name="Rutherford K."/>
            <person name="Rutter S."/>
            <person name="Seeger K."/>
            <person name="Saunders D."/>
            <person name="Sharp S."/>
            <person name="Squares R."/>
            <person name="Squares S."/>
            <person name="Taylor K."/>
            <person name="Warren T."/>
            <person name="Wietzorrek A."/>
            <person name="Woodward J."/>
            <person name="Barrell B.G."/>
            <person name="Parkhill J."/>
            <person name="Hopwood D.A."/>
        </authorList>
    </citation>
    <scope>NUCLEOTIDE SEQUENCE [LARGE SCALE GENOMIC DNA]</scope>
    <source>
        <strain evidence="2">ATCC BAA-471 / A3(2) / M145</strain>
    </source>
</reference>
<dbReference type="Pfam" id="PF01987">
    <property type="entry name" value="AIM24"/>
    <property type="match status" value="1"/>
</dbReference>
<dbReference type="eggNOG" id="COG2013">
    <property type="taxonomic scope" value="Bacteria"/>
</dbReference>
<proteinExistence type="predicted"/>
<dbReference type="OrthoDB" id="6048299at2"/>
<dbReference type="EMBL" id="AL939123">
    <property type="protein sequence ID" value="CAB70638.1"/>
    <property type="molecule type" value="Genomic_DNA"/>
</dbReference>
<gene>
    <name evidence="1" type="ordered locus">SCO5408</name>
    <name evidence="1" type="ORF">SC8F4.12c</name>
</gene>
<dbReference type="PaxDb" id="100226-SCO5408"/>
<dbReference type="HOGENOM" id="CLU_057502_3_0_11"/>
<protein>
    <recommendedName>
        <fullName evidence="3">AIM24 family protein</fullName>
    </recommendedName>
</protein>
<organism evidence="1 2">
    <name type="scientific">Streptomyces coelicolor (strain ATCC BAA-471 / A3(2) / M145)</name>
    <dbReference type="NCBI Taxonomy" id="100226"/>
    <lineage>
        <taxon>Bacteria</taxon>
        <taxon>Bacillati</taxon>
        <taxon>Actinomycetota</taxon>
        <taxon>Actinomycetes</taxon>
        <taxon>Kitasatosporales</taxon>
        <taxon>Streptomycetaceae</taxon>
        <taxon>Streptomyces</taxon>
        <taxon>Streptomyces albidoflavus group</taxon>
    </lineage>
</organism>
<dbReference type="InParanoid" id="Q9L2B2"/>
<dbReference type="PATRIC" id="fig|100226.15.peg.5490"/>
<evidence type="ECO:0008006" key="3">
    <source>
        <dbReference type="Google" id="ProtNLM"/>
    </source>
</evidence>
<dbReference type="PANTHER" id="PTHR38074:SF1">
    <property type="entry name" value="ALTERED INHERITANCE OF MITOCHONDRIA PROTEIN 24, MITOCHONDRIAL"/>
    <property type="match status" value="1"/>
</dbReference>
<evidence type="ECO:0000313" key="2">
    <source>
        <dbReference type="Proteomes" id="UP000001973"/>
    </source>
</evidence>
<dbReference type="STRING" id="100226.gene:17763060"/>
<keyword evidence="2" id="KW-1185">Reference proteome</keyword>
<accession>Q9L2B2</accession>
<dbReference type="InterPro" id="IPR036983">
    <property type="entry name" value="AIM24_sf"/>
</dbReference>
<sequence length="239" mass="25464">MPQGMDSGSFSTRGPCSVHPWRGYFHHVAMFRLQGSKVLAVDMTQDAVKAKNGSMVAYDGEMAFKKLSGGGEGIRGMVTRRITGEQMTVMEVRGQGTCWFADRASEITLVGLQGDKLYVESSNFLAADAGLRTGTSFTGTRGASQGNGLFTTTIEGHGQAAIMSDGPAVVLRVSAQYPLTVDPGAYVAHQGNLRQSFQSGVTFRTLFGEGGGEAFQIRFEGDGLVYVQPSERNTIAGDV</sequence>
<dbReference type="InterPro" id="IPR002838">
    <property type="entry name" value="AIM24"/>
</dbReference>
<dbReference type="PhylomeDB" id="Q9L2B2"/>
<evidence type="ECO:0000313" key="1">
    <source>
        <dbReference type="EMBL" id="CAB70638.1"/>
    </source>
</evidence>